<keyword evidence="4 6" id="KW-1133">Transmembrane helix</keyword>
<dbReference type="RefSeq" id="WP_136435613.1">
    <property type="nucleotide sequence ID" value="NZ_JBHSNS010000001.1"/>
</dbReference>
<dbReference type="Proteomes" id="UP001596072">
    <property type="component" value="Unassembled WGS sequence"/>
</dbReference>
<dbReference type="PANTHER" id="PTHR30093:SF44">
    <property type="entry name" value="TYPE II SECRETION SYSTEM CORE PROTEIN G"/>
    <property type="match status" value="1"/>
</dbReference>
<evidence type="ECO:0000256" key="2">
    <source>
        <dbReference type="ARBA" id="ARBA00022481"/>
    </source>
</evidence>
<accession>A0ABW0ZFW3</accession>
<evidence type="ECO:0000256" key="6">
    <source>
        <dbReference type="SAM" id="Phobius"/>
    </source>
</evidence>
<dbReference type="Gene3D" id="3.30.700.10">
    <property type="entry name" value="Glycoprotein, Type 4 Pilin"/>
    <property type="match status" value="1"/>
</dbReference>
<dbReference type="PROSITE" id="PS00409">
    <property type="entry name" value="PROKAR_NTER_METHYL"/>
    <property type="match status" value="1"/>
</dbReference>
<evidence type="ECO:0000256" key="4">
    <source>
        <dbReference type="ARBA" id="ARBA00022989"/>
    </source>
</evidence>
<dbReference type="EMBL" id="JBHSNS010000001">
    <property type="protein sequence ID" value="MFC5728184.1"/>
    <property type="molecule type" value="Genomic_DNA"/>
</dbReference>
<evidence type="ECO:0000313" key="8">
    <source>
        <dbReference type="Proteomes" id="UP001596072"/>
    </source>
</evidence>
<evidence type="ECO:0000256" key="1">
    <source>
        <dbReference type="ARBA" id="ARBA00004167"/>
    </source>
</evidence>
<proteinExistence type="predicted"/>
<keyword evidence="2" id="KW-0488">Methylation</keyword>
<evidence type="ECO:0000256" key="3">
    <source>
        <dbReference type="ARBA" id="ARBA00022692"/>
    </source>
</evidence>
<organism evidence="7 8">
    <name type="scientific">Nocardioides vastitatis</name>
    <dbReference type="NCBI Taxonomy" id="2568655"/>
    <lineage>
        <taxon>Bacteria</taxon>
        <taxon>Bacillati</taxon>
        <taxon>Actinomycetota</taxon>
        <taxon>Actinomycetes</taxon>
        <taxon>Propionibacteriales</taxon>
        <taxon>Nocardioidaceae</taxon>
        <taxon>Nocardioides</taxon>
    </lineage>
</organism>
<gene>
    <name evidence="7" type="ORF">ACFPQB_04595</name>
</gene>
<keyword evidence="5 6" id="KW-0472">Membrane</keyword>
<dbReference type="PRINTS" id="PR00885">
    <property type="entry name" value="BCTERIALGSPH"/>
</dbReference>
<protein>
    <submittedName>
        <fullName evidence="7">Type IV pilin protein</fullName>
    </submittedName>
</protein>
<feature type="transmembrane region" description="Helical" evidence="6">
    <location>
        <begin position="21"/>
        <end position="42"/>
    </location>
</feature>
<evidence type="ECO:0000256" key="5">
    <source>
        <dbReference type="ARBA" id="ARBA00023136"/>
    </source>
</evidence>
<evidence type="ECO:0000313" key="7">
    <source>
        <dbReference type="EMBL" id="MFC5728184.1"/>
    </source>
</evidence>
<dbReference type="PANTHER" id="PTHR30093">
    <property type="entry name" value="GENERAL SECRETION PATHWAY PROTEIN G"/>
    <property type="match status" value="1"/>
</dbReference>
<dbReference type="NCBIfam" id="TIGR02532">
    <property type="entry name" value="IV_pilin_GFxxxE"/>
    <property type="match status" value="1"/>
</dbReference>
<comment type="caution">
    <text evidence="7">The sequence shown here is derived from an EMBL/GenBank/DDBJ whole genome shotgun (WGS) entry which is preliminary data.</text>
</comment>
<comment type="subcellular location">
    <subcellularLocation>
        <location evidence="1">Membrane</location>
        <topology evidence="1">Single-pass membrane protein</topology>
    </subcellularLocation>
</comment>
<dbReference type="SUPFAM" id="SSF54523">
    <property type="entry name" value="Pili subunits"/>
    <property type="match status" value="1"/>
</dbReference>
<dbReference type="InterPro" id="IPR002416">
    <property type="entry name" value="T2SS_protein-GspH"/>
</dbReference>
<name>A0ABW0ZFW3_9ACTN</name>
<dbReference type="InterPro" id="IPR045584">
    <property type="entry name" value="Pilin-like"/>
</dbReference>
<dbReference type="InterPro" id="IPR012902">
    <property type="entry name" value="N_methyl_site"/>
</dbReference>
<keyword evidence="3 6" id="KW-0812">Transmembrane</keyword>
<reference evidence="8" key="1">
    <citation type="journal article" date="2019" name="Int. J. Syst. Evol. Microbiol.">
        <title>The Global Catalogue of Microorganisms (GCM) 10K type strain sequencing project: providing services to taxonomists for standard genome sequencing and annotation.</title>
        <authorList>
            <consortium name="The Broad Institute Genomics Platform"/>
            <consortium name="The Broad Institute Genome Sequencing Center for Infectious Disease"/>
            <person name="Wu L."/>
            <person name="Ma J."/>
        </authorList>
    </citation>
    <scope>NUCLEOTIDE SEQUENCE [LARGE SCALE GENOMIC DNA]</scope>
    <source>
        <strain evidence="8">YIM 94188</strain>
    </source>
</reference>
<sequence length="116" mass="11925">MLRNALSRARNVRRDEGGFTLIELLIVIVILGILAAIVAFSVRGIVDRGGVSACKAEVKTVATAEEAHYAKNGSYATIANLQSGGFLRAGTPEYVASADAANGSLTMVADAPCSAG</sequence>
<dbReference type="Pfam" id="PF07963">
    <property type="entry name" value="N_methyl"/>
    <property type="match status" value="1"/>
</dbReference>
<keyword evidence="8" id="KW-1185">Reference proteome</keyword>